<dbReference type="Proteomes" id="UP000500895">
    <property type="component" value="Chromosome"/>
</dbReference>
<dbReference type="EMBL" id="CP050066">
    <property type="protein sequence ID" value="QIP05547.1"/>
    <property type="molecule type" value="Genomic_DNA"/>
</dbReference>
<dbReference type="RefSeq" id="WP_166466887.1">
    <property type="nucleotide sequence ID" value="NZ_CP050066.2"/>
</dbReference>
<protein>
    <submittedName>
        <fullName evidence="2">Uncharacterized protein</fullName>
    </submittedName>
</protein>
<accession>A0A6G8ZZA0</accession>
<feature type="chain" id="PRO_5026358636" evidence="1">
    <location>
        <begin position="23"/>
        <end position="204"/>
    </location>
</feature>
<gene>
    <name evidence="2" type="ORF">HAV00_04450</name>
</gene>
<evidence type="ECO:0000256" key="1">
    <source>
        <dbReference type="SAM" id="SignalP"/>
    </source>
</evidence>
<proteinExistence type="predicted"/>
<feature type="signal peptide" evidence="1">
    <location>
        <begin position="1"/>
        <end position="22"/>
    </location>
</feature>
<keyword evidence="1" id="KW-0732">Signal</keyword>
<dbReference type="AlphaFoldDB" id="A0A6G8ZZA0"/>
<name>A0A6G8ZZA0_9BRAD</name>
<organism evidence="2 3">
    <name type="scientific">Bradyrhizobium symbiodeficiens</name>
    <dbReference type="NCBI Taxonomy" id="1404367"/>
    <lineage>
        <taxon>Bacteria</taxon>
        <taxon>Pseudomonadati</taxon>
        <taxon>Pseudomonadota</taxon>
        <taxon>Alphaproteobacteria</taxon>
        <taxon>Hyphomicrobiales</taxon>
        <taxon>Nitrobacteraceae</taxon>
        <taxon>Bradyrhizobium</taxon>
    </lineage>
</organism>
<evidence type="ECO:0000313" key="3">
    <source>
        <dbReference type="Proteomes" id="UP000500895"/>
    </source>
</evidence>
<evidence type="ECO:0000313" key="2">
    <source>
        <dbReference type="EMBL" id="QIP05547.1"/>
    </source>
</evidence>
<reference evidence="2 3" key="1">
    <citation type="journal article" date="2020" name="Int. J. Syst. Evol. Microbiol.">
        <title>Description and complete genome sequences of Bradyrhizobium symbiodeficiens sp. nov., a non-symbiotic bacterium associated with legumes native to Canada.</title>
        <authorList>
            <person name="Bromfield E.S.P."/>
            <person name="Cloutier S."/>
            <person name="Nguyen H.D.T."/>
        </authorList>
    </citation>
    <scope>NUCLEOTIDE SEQUENCE [LARGE SCALE GENOMIC DNA]</scope>
    <source>
        <strain evidence="2 3">101S1MB</strain>
    </source>
</reference>
<sequence length="204" mass="21385">MHVFRTLLITTVLALGIESVIAAGASPADFESCRVINETQARLDCLKRLVSPAPSKPTAPSELDSPWPLVRTPRPGGAPSAIAVMRTPDTLRSDPDLAGLMIRCREKSGLEVVLALVRPFPPRSKKDVILTSGTAESTLKAETSDAGTGLVLPVDATMFTTGPWKESQELAVRVRDPEGDIQGVVPLAGAAQAIAVLSASCPPG</sequence>